<dbReference type="EMBL" id="CAJVPT010008038">
    <property type="protein sequence ID" value="CAG8547577.1"/>
    <property type="molecule type" value="Genomic_DNA"/>
</dbReference>
<reference evidence="1" key="1">
    <citation type="submission" date="2021-06" db="EMBL/GenBank/DDBJ databases">
        <authorList>
            <person name="Kallberg Y."/>
            <person name="Tangrot J."/>
            <person name="Rosling A."/>
        </authorList>
    </citation>
    <scope>NUCLEOTIDE SEQUENCE</scope>
    <source>
        <strain evidence="1">CL356</strain>
    </source>
</reference>
<protein>
    <submittedName>
        <fullName evidence="1">5115_t:CDS:1</fullName>
    </submittedName>
</protein>
<comment type="caution">
    <text evidence="1">The sequence shown here is derived from an EMBL/GenBank/DDBJ whole genome shotgun (WGS) entry which is preliminary data.</text>
</comment>
<evidence type="ECO:0000313" key="2">
    <source>
        <dbReference type="Proteomes" id="UP000789525"/>
    </source>
</evidence>
<proteinExistence type="predicted"/>
<accession>A0ACA9LT25</accession>
<gene>
    <name evidence="1" type="ORF">ACOLOM_LOCUS4720</name>
</gene>
<keyword evidence="2" id="KW-1185">Reference proteome</keyword>
<dbReference type="Proteomes" id="UP000789525">
    <property type="component" value="Unassembled WGS sequence"/>
</dbReference>
<name>A0ACA9LT25_9GLOM</name>
<evidence type="ECO:0000313" key="1">
    <source>
        <dbReference type="EMBL" id="CAG8547577.1"/>
    </source>
</evidence>
<organism evidence="1 2">
    <name type="scientific">Acaulospora colombiana</name>
    <dbReference type="NCBI Taxonomy" id="27376"/>
    <lineage>
        <taxon>Eukaryota</taxon>
        <taxon>Fungi</taxon>
        <taxon>Fungi incertae sedis</taxon>
        <taxon>Mucoromycota</taxon>
        <taxon>Glomeromycotina</taxon>
        <taxon>Glomeromycetes</taxon>
        <taxon>Diversisporales</taxon>
        <taxon>Acaulosporaceae</taxon>
        <taxon>Acaulospora</taxon>
    </lineage>
</organism>
<sequence>MVSPSGLWGIFGGIQNNVYLARRYVKDHWFALLVLTLIDVAKITLSLMSREQMVKNCVGSDVTDGHIENCENVADFDTRAGIVIFGAQEVIMIALGLITILSVKRIEVKPKEERKSSTGPTGQQSHDNLLDGLESSQFPEENPPPQPFVQRASQLPGKNRPLSHRISQIPGENQPPRPFTRRMSQIPGENRPPQPFIHRMSQLPGGNHPPQPFAHRMSQLPPQPSVRSASQFPEVFDQRYVKLPQLQRNSTSYNVVHASKFHHGDVNRPQSVRTSAYIHQQNSRLHPQRIQMHQRGSQHLISTDPRMYRHSANPPFPLYRPIPQRPQQQQQGHHQNQKSLNRRSRSQPQLRPSQPSSDDPSPAASRVMASEPRKHDKRPSLRYSISLPDIRNAYAMTDKGNNSNRRQLSQNITGHA</sequence>